<dbReference type="OrthoDB" id="4250521at2"/>
<name>A0A553XJS1_9ACTN</name>
<gene>
    <name evidence="2" type="ORF">FNZ23_30635</name>
</gene>
<protein>
    <submittedName>
        <fullName evidence="2">Uncharacterized protein</fullName>
    </submittedName>
</protein>
<feature type="chain" id="PRO_5021837775" evidence="1">
    <location>
        <begin position="29"/>
        <end position="103"/>
    </location>
</feature>
<dbReference type="EMBL" id="VKLS01000925">
    <property type="protein sequence ID" value="TSB17188.1"/>
    <property type="molecule type" value="Genomic_DNA"/>
</dbReference>
<reference evidence="2 3" key="1">
    <citation type="submission" date="2019-07" db="EMBL/GenBank/DDBJ databases">
        <title>Draft genome for Streptomyces benahoarensis MZ03-48.</title>
        <authorList>
            <person name="Gonzalez-Pimentel J.L."/>
        </authorList>
    </citation>
    <scope>NUCLEOTIDE SEQUENCE [LARGE SCALE GENOMIC DNA]</scope>
    <source>
        <strain evidence="2 3">MZ03-48</strain>
    </source>
</reference>
<sequence>MRKLLVTALAAVLCGGTLSLTATSEAAAAGPPVQCVKVRKFYTKGHQRYVRLTNLCSRRPACYVIVVPHHADPRGRLSKGATKNVRYAQASSERALYVKNARC</sequence>
<dbReference type="AlphaFoldDB" id="A0A553XJS1"/>
<keyword evidence="3" id="KW-1185">Reference proteome</keyword>
<organism evidence="2 3">
    <name type="scientific">Streptomyces benahoarensis</name>
    <dbReference type="NCBI Taxonomy" id="2595054"/>
    <lineage>
        <taxon>Bacteria</taxon>
        <taxon>Bacillati</taxon>
        <taxon>Actinomycetota</taxon>
        <taxon>Actinomycetes</taxon>
        <taxon>Kitasatosporales</taxon>
        <taxon>Streptomycetaceae</taxon>
        <taxon>Streptomyces</taxon>
    </lineage>
</organism>
<keyword evidence="1" id="KW-0732">Signal</keyword>
<evidence type="ECO:0000313" key="3">
    <source>
        <dbReference type="Proteomes" id="UP000320888"/>
    </source>
</evidence>
<evidence type="ECO:0000256" key="1">
    <source>
        <dbReference type="SAM" id="SignalP"/>
    </source>
</evidence>
<dbReference type="Proteomes" id="UP000320888">
    <property type="component" value="Unassembled WGS sequence"/>
</dbReference>
<proteinExistence type="predicted"/>
<evidence type="ECO:0000313" key="2">
    <source>
        <dbReference type="EMBL" id="TSB17188.1"/>
    </source>
</evidence>
<accession>A0A553XJS1</accession>
<comment type="caution">
    <text evidence="2">The sequence shown here is derived from an EMBL/GenBank/DDBJ whole genome shotgun (WGS) entry which is preliminary data.</text>
</comment>
<feature type="signal peptide" evidence="1">
    <location>
        <begin position="1"/>
        <end position="28"/>
    </location>
</feature>